<keyword evidence="2" id="KW-0472">Membrane</keyword>
<protein>
    <submittedName>
        <fullName evidence="3">Uncharacterized protein</fullName>
    </submittedName>
</protein>
<evidence type="ECO:0000256" key="2">
    <source>
        <dbReference type="SAM" id="Phobius"/>
    </source>
</evidence>
<dbReference type="Pfam" id="PF10510">
    <property type="entry name" value="PIG-S"/>
    <property type="match status" value="1"/>
</dbReference>
<keyword evidence="2" id="KW-1133">Transmembrane helix</keyword>
<evidence type="ECO:0000313" key="3">
    <source>
        <dbReference type="EMBL" id="UKJ90801.2"/>
    </source>
</evidence>
<keyword evidence="2" id="KW-0812">Transmembrane</keyword>
<feature type="transmembrane region" description="Helical" evidence="2">
    <location>
        <begin position="7"/>
        <end position="26"/>
    </location>
</feature>
<feature type="compositionally biased region" description="Polar residues" evidence="1">
    <location>
        <begin position="351"/>
        <end position="362"/>
    </location>
</feature>
<accession>A0A976M926</accession>
<gene>
    <name evidence="3" type="ORF">MACJ_001736</name>
</gene>
<proteinExistence type="predicted"/>
<dbReference type="Proteomes" id="UP000244803">
    <property type="component" value="Chromosome 2"/>
</dbReference>
<feature type="compositionally biased region" description="Polar residues" evidence="1">
    <location>
        <begin position="261"/>
        <end position="284"/>
    </location>
</feature>
<feature type="transmembrane region" description="Helical" evidence="2">
    <location>
        <begin position="725"/>
        <end position="744"/>
    </location>
</feature>
<feature type="compositionally biased region" description="Low complexity" evidence="1">
    <location>
        <begin position="363"/>
        <end position="402"/>
    </location>
</feature>
<dbReference type="GO" id="GO:0042765">
    <property type="term" value="C:GPI-anchor transamidase complex"/>
    <property type="evidence" value="ECO:0007669"/>
    <property type="project" value="InterPro"/>
</dbReference>
<dbReference type="GO" id="GO:0016255">
    <property type="term" value="P:attachment of GPI anchor to protein"/>
    <property type="evidence" value="ECO:0007669"/>
    <property type="project" value="InterPro"/>
</dbReference>
<sequence>MKTQRIFIFYYIAVFLSFFYFKYISLLKNERNPINVKRINLLKGLETRPFEYKFYVYHDNYHLSKKVSIKLNQFISVNGFPSSLSHVESYGSDYQADDFTHTTLEEITSLDKPFIVVVNYSDIETGPNQDQAKNTVSILKDLDFNVTIKGGNTVIFTLLKKYIYTEQGCERMFALIKRIFVNSENTRLRSTLDVNFVLLSTEGRVYWDFKGMMNDYLNNLIACFSVFHDVNLHSRVVSNTDLYSKLSTTTSVVKVECDSTETAVDTDNGTSFSQITHESNVSDRNSNEGDTDDDNEGDDDTEDSGEDVTNDINDSKNDGTTDGLSEENNGNGSEGTNESDTKSELDPNEVSIDSENEGNTSDTNVGETNTSETNTSETATPDTANTVTTNSDDTNTTTNTSDKANPNLTVPSVTNDSANGGVDDDIKKSKPTKTKPQKTIKQVENVTVEFNTEFFNFFEGLGNVDVAIKDNHYYRNSLNFYLVLTDKPTFIKDPMTEESRQSFTIDNLGVFLFTTLEELRGGGNSVCSSDGNAGSASEEGAHVLNDSEITQVLSSWVPHVRHLYDLPATKSEMVLSLSNSDEKMRAELDDKYVLSSKSDIELKFGVQFQDPVGMAFYGFEVHKLAKSLVLAYVKASFENLAKVADLTKVSYNTQVPKSTVQHVNNSLDALEYLMGKRELDDTYLNQMDKNQRLILLAKHAFLESLEALSDDQMFNKNVLSYEHQLAVFMCDVFPFAFPVLVYMLKLLAERLKNK</sequence>
<dbReference type="AlphaFoldDB" id="A0A976M926"/>
<organism evidence="3 4">
    <name type="scientific">Theileria orientalis</name>
    <dbReference type="NCBI Taxonomy" id="68886"/>
    <lineage>
        <taxon>Eukaryota</taxon>
        <taxon>Sar</taxon>
        <taxon>Alveolata</taxon>
        <taxon>Apicomplexa</taxon>
        <taxon>Aconoidasida</taxon>
        <taxon>Piroplasmida</taxon>
        <taxon>Theileriidae</taxon>
        <taxon>Theileria</taxon>
    </lineage>
</organism>
<evidence type="ECO:0000313" key="4">
    <source>
        <dbReference type="Proteomes" id="UP000244803"/>
    </source>
</evidence>
<feature type="compositionally biased region" description="Acidic residues" evidence="1">
    <location>
        <begin position="289"/>
        <end position="309"/>
    </location>
</feature>
<dbReference type="EMBL" id="CP056068">
    <property type="protein sequence ID" value="UKJ90801.2"/>
    <property type="molecule type" value="Genomic_DNA"/>
</dbReference>
<feature type="compositionally biased region" description="Polar residues" evidence="1">
    <location>
        <begin position="403"/>
        <end position="418"/>
    </location>
</feature>
<reference evidence="3" key="1">
    <citation type="submission" date="2022-07" db="EMBL/GenBank/DDBJ databases">
        <title>Evaluation of T. orientalis genome assembly methods using nanopore sequencing and analysis of variation between genomes.</title>
        <authorList>
            <person name="Yam J."/>
            <person name="Micallef M.L."/>
            <person name="Liu M."/>
            <person name="Djordjevic S.P."/>
            <person name="Bogema D.R."/>
            <person name="Jenkins C."/>
        </authorList>
    </citation>
    <scope>NUCLEOTIDE SEQUENCE</scope>
    <source>
        <strain evidence="3">Fish Creek</strain>
    </source>
</reference>
<name>A0A976M926_THEOR</name>
<evidence type="ECO:0000256" key="1">
    <source>
        <dbReference type="SAM" id="MobiDB-lite"/>
    </source>
</evidence>
<dbReference type="OrthoDB" id="364081at2759"/>
<feature type="compositionally biased region" description="Low complexity" evidence="1">
    <location>
        <begin position="326"/>
        <end position="338"/>
    </location>
</feature>
<feature type="region of interest" description="Disordered" evidence="1">
    <location>
        <begin position="261"/>
        <end position="436"/>
    </location>
</feature>
<dbReference type="InterPro" id="IPR019540">
    <property type="entry name" value="PtdIno-glycan_biosynth_class_S"/>
</dbReference>